<dbReference type="PANTHER" id="PTHR31650">
    <property type="entry name" value="O-ACYLTRANSFERASE (WSD1-LIKE) FAMILY PROTEIN"/>
    <property type="match status" value="1"/>
</dbReference>
<feature type="domain" description="O-acyltransferase WSD1-like N-terminal" evidence="11">
    <location>
        <begin position="42"/>
        <end position="263"/>
    </location>
</feature>
<organism evidence="13 14">
    <name type="scientific">Rubroshorea leprosula</name>
    <dbReference type="NCBI Taxonomy" id="152421"/>
    <lineage>
        <taxon>Eukaryota</taxon>
        <taxon>Viridiplantae</taxon>
        <taxon>Streptophyta</taxon>
        <taxon>Embryophyta</taxon>
        <taxon>Tracheophyta</taxon>
        <taxon>Spermatophyta</taxon>
        <taxon>Magnoliopsida</taxon>
        <taxon>eudicotyledons</taxon>
        <taxon>Gunneridae</taxon>
        <taxon>Pentapetalae</taxon>
        <taxon>rosids</taxon>
        <taxon>malvids</taxon>
        <taxon>Malvales</taxon>
        <taxon>Dipterocarpaceae</taxon>
        <taxon>Rubroshorea</taxon>
    </lineage>
</organism>
<dbReference type="Pfam" id="PF06974">
    <property type="entry name" value="WS_DGAT_C"/>
    <property type="match status" value="1"/>
</dbReference>
<proteinExistence type="inferred from homology"/>
<dbReference type="InterPro" id="IPR045034">
    <property type="entry name" value="O-acyltransferase_WSD1-like"/>
</dbReference>
<dbReference type="Pfam" id="PF03007">
    <property type="entry name" value="WS_DGAT_cat"/>
    <property type="match status" value="1"/>
</dbReference>
<evidence type="ECO:0000256" key="9">
    <source>
        <dbReference type="ARBA" id="ARBA00047604"/>
    </source>
</evidence>
<comment type="pathway">
    <text evidence="3">Glycerolipid metabolism; triacylglycerol biosynthesis.</text>
</comment>
<dbReference type="InterPro" id="IPR009721">
    <property type="entry name" value="O-acyltransferase_WSD1_C"/>
</dbReference>
<comment type="pathway">
    <text evidence="4">Lipid metabolism.</text>
</comment>
<keyword evidence="14" id="KW-1185">Reference proteome</keyword>
<evidence type="ECO:0000256" key="1">
    <source>
        <dbReference type="ARBA" id="ARBA00004162"/>
    </source>
</evidence>
<evidence type="ECO:0000256" key="2">
    <source>
        <dbReference type="ARBA" id="ARBA00004586"/>
    </source>
</evidence>
<name>A0AAV5I4I4_9ROSI</name>
<dbReference type="GO" id="GO:0005789">
    <property type="term" value="C:endoplasmic reticulum membrane"/>
    <property type="evidence" value="ECO:0007669"/>
    <property type="project" value="UniProtKB-SubCell"/>
</dbReference>
<comment type="catalytic activity">
    <reaction evidence="10">
        <text>an acyl-CoA + a 1,2-diacyl-sn-glycerol = a triacyl-sn-glycerol + CoA</text>
        <dbReference type="Rhea" id="RHEA:10868"/>
        <dbReference type="ChEBI" id="CHEBI:17815"/>
        <dbReference type="ChEBI" id="CHEBI:57287"/>
        <dbReference type="ChEBI" id="CHEBI:58342"/>
        <dbReference type="ChEBI" id="CHEBI:64615"/>
        <dbReference type="EC" id="2.3.1.20"/>
    </reaction>
</comment>
<evidence type="ECO:0000256" key="3">
    <source>
        <dbReference type="ARBA" id="ARBA00004771"/>
    </source>
</evidence>
<reference evidence="13 14" key="1">
    <citation type="journal article" date="2021" name="Commun. Biol.">
        <title>The genome of Shorea leprosula (Dipterocarpaceae) highlights the ecological relevance of drought in aseasonal tropical rainforests.</title>
        <authorList>
            <person name="Ng K.K.S."/>
            <person name="Kobayashi M.J."/>
            <person name="Fawcett J.A."/>
            <person name="Hatakeyama M."/>
            <person name="Paape T."/>
            <person name="Ng C.H."/>
            <person name="Ang C.C."/>
            <person name="Tnah L.H."/>
            <person name="Lee C.T."/>
            <person name="Nishiyama T."/>
            <person name="Sese J."/>
            <person name="O'Brien M.J."/>
            <person name="Copetti D."/>
            <person name="Mohd Noor M.I."/>
            <person name="Ong R.C."/>
            <person name="Putra M."/>
            <person name="Sireger I.Z."/>
            <person name="Indrioko S."/>
            <person name="Kosugi Y."/>
            <person name="Izuno A."/>
            <person name="Isagi Y."/>
            <person name="Lee S.L."/>
            <person name="Shimizu K.K."/>
        </authorList>
    </citation>
    <scope>NUCLEOTIDE SEQUENCE [LARGE SCALE GENOMIC DNA]</scope>
    <source>
        <strain evidence="13">214</strain>
    </source>
</reference>
<dbReference type="GO" id="GO:0019432">
    <property type="term" value="P:triglyceride biosynthetic process"/>
    <property type="evidence" value="ECO:0007669"/>
    <property type="project" value="TreeGrafter"/>
</dbReference>
<dbReference type="PANTHER" id="PTHR31650:SF78">
    <property type="entry name" value="DIACYLGLYCEROL O-ACYLTRANSFERASE"/>
    <property type="match status" value="1"/>
</dbReference>
<dbReference type="GO" id="GO:0005886">
    <property type="term" value="C:plasma membrane"/>
    <property type="evidence" value="ECO:0007669"/>
    <property type="project" value="UniProtKB-SubCell"/>
</dbReference>
<evidence type="ECO:0008006" key="15">
    <source>
        <dbReference type="Google" id="ProtNLM"/>
    </source>
</evidence>
<dbReference type="EMBL" id="BPVZ01000006">
    <property type="protein sequence ID" value="GKU93136.1"/>
    <property type="molecule type" value="Genomic_DNA"/>
</dbReference>
<evidence type="ECO:0000259" key="12">
    <source>
        <dbReference type="Pfam" id="PF06974"/>
    </source>
</evidence>
<dbReference type="GO" id="GO:0047196">
    <property type="term" value="F:long-chain-alcohol O-fatty-acyltransferase activity"/>
    <property type="evidence" value="ECO:0007669"/>
    <property type="project" value="UniProtKB-EC"/>
</dbReference>
<dbReference type="InterPro" id="IPR004255">
    <property type="entry name" value="O-acyltransferase_WSD1_N"/>
</dbReference>
<evidence type="ECO:0000256" key="7">
    <source>
        <dbReference type="ARBA" id="ARBA00023315"/>
    </source>
</evidence>
<sequence length="473" mass="53456">MEMDQQLTSEPVSPAGQYFSSSVLSISIINVWEAKEPIDDSQAVWQLRKHFLPISPRFSSIMVIGKHGEKRWKRVQVILEEHVKVPVFPIGLTPNLYDEHLENYISVIAMEPFPQNRPLWEIHFFKYPTSNAAGNWIFKLHHSLGDGFSLMGALLSCLKRADDPSLPPTLPSFGLNARRRNIENQRNSLLSTVSKFFSLASNTISDIFESITKSTLIKDDQSPIWSGNDGVEFSPFTTTTITFSLHDIKQIKSSLNVTINDVITGIIFFGSRLYMEEVSKGKSNKIDPTALVLLNTRMIRSYESVQEMLRPDTDAPWGNLFAFLHVPLPKLSDTDISSDPLEFIREAHKTIKRKRRSAAVYFMGCFYEIIRKVRGYEAVAKLIYRTIKNSSMGISNIIGPMEQVAFENQTIKGMYFIVVGVPQSLSIGILSYNESLRLAVTAEKNFIDAQKFKASVVNAFEIMFKAACKHPPS</sequence>
<keyword evidence="7" id="KW-0012">Acyltransferase</keyword>
<evidence type="ECO:0000259" key="11">
    <source>
        <dbReference type="Pfam" id="PF03007"/>
    </source>
</evidence>
<comment type="similarity">
    <text evidence="8">In the N-terminal section; belongs to the long-chain O-acyltransferase family.</text>
</comment>
<keyword evidence="6" id="KW-0256">Endoplasmic reticulum</keyword>
<feature type="domain" description="O-acyltransferase WSD1 C-terminal" evidence="12">
    <location>
        <begin position="317"/>
        <end position="463"/>
    </location>
</feature>
<gene>
    <name evidence="13" type="ORF">SLEP1_g6761</name>
</gene>
<keyword evidence="5" id="KW-0808">Transferase</keyword>
<protein>
    <recommendedName>
        <fullName evidence="15">Diacylglycerol O-acyltransferase</fullName>
    </recommendedName>
</protein>
<dbReference type="AlphaFoldDB" id="A0AAV5I4I4"/>
<evidence type="ECO:0000313" key="14">
    <source>
        <dbReference type="Proteomes" id="UP001054252"/>
    </source>
</evidence>
<dbReference type="GO" id="GO:0004144">
    <property type="term" value="F:diacylglycerol O-acyltransferase activity"/>
    <property type="evidence" value="ECO:0007669"/>
    <property type="project" value="UniProtKB-EC"/>
</dbReference>
<comment type="caution">
    <text evidence="13">The sequence shown here is derived from an EMBL/GenBank/DDBJ whole genome shotgun (WGS) entry which is preliminary data.</text>
</comment>
<evidence type="ECO:0000256" key="10">
    <source>
        <dbReference type="ARBA" id="ARBA00048109"/>
    </source>
</evidence>
<evidence type="ECO:0000256" key="8">
    <source>
        <dbReference type="ARBA" id="ARBA00024360"/>
    </source>
</evidence>
<comment type="subcellular location">
    <subcellularLocation>
        <location evidence="1">Cell membrane</location>
        <topology evidence="1">Single-pass membrane protein</topology>
    </subcellularLocation>
    <subcellularLocation>
        <location evidence="2">Endoplasmic reticulum membrane</location>
    </subcellularLocation>
</comment>
<accession>A0AAV5I4I4</accession>
<evidence type="ECO:0000256" key="5">
    <source>
        <dbReference type="ARBA" id="ARBA00022679"/>
    </source>
</evidence>
<evidence type="ECO:0000313" key="13">
    <source>
        <dbReference type="EMBL" id="GKU93136.1"/>
    </source>
</evidence>
<dbReference type="Proteomes" id="UP001054252">
    <property type="component" value="Unassembled WGS sequence"/>
</dbReference>
<evidence type="ECO:0000256" key="4">
    <source>
        <dbReference type="ARBA" id="ARBA00005189"/>
    </source>
</evidence>
<comment type="catalytic activity">
    <reaction evidence="9">
        <text>a long chain fatty alcohol + a fatty acyl-CoA = a long-chain alcohol wax ester + CoA</text>
        <dbReference type="Rhea" id="RHEA:38443"/>
        <dbReference type="ChEBI" id="CHEBI:17135"/>
        <dbReference type="ChEBI" id="CHEBI:57287"/>
        <dbReference type="ChEBI" id="CHEBI:77636"/>
        <dbReference type="ChEBI" id="CHEBI:235323"/>
        <dbReference type="EC" id="2.3.1.75"/>
    </reaction>
</comment>
<evidence type="ECO:0000256" key="6">
    <source>
        <dbReference type="ARBA" id="ARBA00022824"/>
    </source>
</evidence>